<dbReference type="Ensembl" id="ENSLCNT00005012285.1">
    <property type="protein sequence ID" value="ENSLCNP00005010958.1"/>
    <property type="gene ID" value="ENSLCNG00005007171.1"/>
</dbReference>
<feature type="region of interest" description="Disordered" evidence="5">
    <location>
        <begin position="1"/>
        <end position="94"/>
    </location>
</feature>
<reference evidence="6" key="1">
    <citation type="submission" date="2025-08" db="UniProtKB">
        <authorList>
            <consortium name="Ensembl"/>
        </authorList>
    </citation>
    <scope>IDENTIFICATION</scope>
</reference>
<comment type="function">
    <text evidence="2">Probable lipase.</text>
</comment>
<dbReference type="InterPro" id="IPR045136">
    <property type="entry name" value="Iah1-like"/>
</dbReference>
<dbReference type="Pfam" id="PF00657">
    <property type="entry name" value="Lipase_GDSL"/>
    <property type="match status" value="1"/>
</dbReference>
<dbReference type="CDD" id="cd01838">
    <property type="entry name" value="Isoamyl_acetate_hydrolase_like"/>
    <property type="match status" value="1"/>
</dbReference>
<name>A0A667GRX3_LYNCA</name>
<dbReference type="InterPro" id="IPR036514">
    <property type="entry name" value="SGNH_hydro_sf"/>
</dbReference>
<feature type="compositionally biased region" description="Pro residues" evidence="5">
    <location>
        <begin position="76"/>
        <end position="92"/>
    </location>
</feature>
<evidence type="ECO:0000256" key="2">
    <source>
        <dbReference type="ARBA" id="ARBA00024673"/>
    </source>
</evidence>
<keyword evidence="7" id="KW-1185">Reference proteome</keyword>
<dbReference type="PANTHER" id="PTHR14209">
    <property type="entry name" value="ISOAMYL ACETATE-HYDROLYZING ESTERASE 1"/>
    <property type="match status" value="1"/>
</dbReference>
<evidence type="ECO:0000256" key="1">
    <source>
        <dbReference type="ARBA" id="ARBA00022801"/>
    </source>
</evidence>
<accession>A0A667GRX3</accession>
<dbReference type="Proteomes" id="UP000472241">
    <property type="component" value="Unplaced"/>
</dbReference>
<evidence type="ECO:0000313" key="6">
    <source>
        <dbReference type="Ensembl" id="ENSLCNP00005010958.1"/>
    </source>
</evidence>
<comment type="similarity">
    <text evidence="3">Belongs to the 'GDSL' lipolytic enzyme family. IAH1 subfamily.</text>
</comment>
<dbReference type="FunFam" id="3.40.50.1110:FF:000002">
    <property type="entry name" value="isoamyl acetate-hydrolyzing esterase 1 homolog"/>
    <property type="match status" value="1"/>
</dbReference>
<keyword evidence="1" id="KW-0378">Hydrolase</keyword>
<evidence type="ECO:0000256" key="3">
    <source>
        <dbReference type="ARBA" id="ARBA00025755"/>
    </source>
</evidence>
<evidence type="ECO:0000313" key="7">
    <source>
        <dbReference type="Proteomes" id="UP000472241"/>
    </source>
</evidence>
<dbReference type="SUPFAM" id="SSF52266">
    <property type="entry name" value="SGNH hydrolase"/>
    <property type="match status" value="1"/>
</dbReference>
<dbReference type="PANTHER" id="PTHR14209:SF19">
    <property type="entry name" value="ISOAMYL ACETATE-HYDROLYZING ESTERASE 1 HOMOLOG"/>
    <property type="match status" value="1"/>
</dbReference>
<protein>
    <recommendedName>
        <fullName evidence="4">Isoamyl acetate-hydrolyzing esterase 1 homolog</fullName>
    </recommendedName>
</protein>
<reference evidence="6" key="2">
    <citation type="submission" date="2025-09" db="UniProtKB">
        <authorList>
            <consortium name="Ensembl"/>
        </authorList>
    </citation>
    <scope>IDENTIFICATION</scope>
</reference>
<dbReference type="Gene3D" id="3.40.50.1110">
    <property type="entry name" value="SGNH hydrolase"/>
    <property type="match status" value="1"/>
</dbReference>
<evidence type="ECO:0000256" key="5">
    <source>
        <dbReference type="SAM" id="MobiDB-lite"/>
    </source>
</evidence>
<gene>
    <name evidence="6" type="primary">IAH1</name>
</gene>
<dbReference type="GO" id="GO:0016788">
    <property type="term" value="F:hydrolase activity, acting on ester bonds"/>
    <property type="evidence" value="ECO:0007669"/>
    <property type="project" value="InterPro"/>
</dbReference>
<proteinExistence type="inferred from homology"/>
<organism evidence="6 7">
    <name type="scientific">Lynx canadensis</name>
    <name type="common">Canada lynx</name>
    <name type="synonym">Felis canadensis</name>
    <dbReference type="NCBI Taxonomy" id="61383"/>
    <lineage>
        <taxon>Eukaryota</taxon>
        <taxon>Metazoa</taxon>
        <taxon>Chordata</taxon>
        <taxon>Craniata</taxon>
        <taxon>Vertebrata</taxon>
        <taxon>Euteleostomi</taxon>
        <taxon>Mammalia</taxon>
        <taxon>Eutheria</taxon>
        <taxon>Laurasiatheria</taxon>
        <taxon>Carnivora</taxon>
        <taxon>Feliformia</taxon>
        <taxon>Felidae</taxon>
        <taxon>Felinae</taxon>
        <taxon>Lynx</taxon>
    </lineage>
</organism>
<dbReference type="InterPro" id="IPR001087">
    <property type="entry name" value="GDSL"/>
</dbReference>
<sequence>MNERTGSEGTRPSSGKRTKMSVPRATATARLNNDWSVAKGARPQNPGVWRTATPTDNRRATNCAGASFHHHHPPPRPRGTPPRPRSPRPLPARPALLPAGNMALCEAASSLYWPRVLLFGDSITQFSFQQGGWGASLADKLVRKCDVLNRGFSGYNTRWAKIILPRLIKKGTGLDSPVAVTIFFGANDSALKDENPKQHVPLDEYVANLKSMVCYLKSVDVPEHRIVLISPPPLCEAAWERECLAQGCKLNRRNLVVGEYAGACLQVARDCGTDVLDLWTLMQKDGQDFSSFLSDGLHLSPDGNEFLFSHLWPLIEKKVSSLPLLLPYWRDVAEAKPELSLLGDGDH</sequence>
<dbReference type="AlphaFoldDB" id="A0A667GRX3"/>
<evidence type="ECO:0000256" key="4">
    <source>
        <dbReference type="ARBA" id="ARBA00026152"/>
    </source>
</evidence>